<sequence>MSNAGASKSVISKGLADHLGAFTPPEKPYELRAADEGGRLKIVGHCSLDVVLGGVEVPGGARFEAAENLREDVELVIGRPEVDAWQIVFTSEGPKPRKAPVEFEVT</sequence>
<dbReference type="EMBL" id="DRZM01000022">
    <property type="protein sequence ID" value="HHP04236.1"/>
    <property type="molecule type" value="Genomic_DNA"/>
</dbReference>
<reference evidence="1" key="1">
    <citation type="journal article" date="2020" name="mSystems">
        <title>Genome- and Community-Level Interaction Insights into Carbon Utilization and Element Cycling Functions of Hydrothermarchaeota in Hydrothermal Sediment.</title>
        <authorList>
            <person name="Zhou Z."/>
            <person name="Liu Y."/>
            <person name="Xu W."/>
            <person name="Pan J."/>
            <person name="Luo Z.H."/>
            <person name="Li M."/>
        </authorList>
    </citation>
    <scope>NUCLEOTIDE SEQUENCE [LARGE SCALE GENOMIC DNA]</scope>
    <source>
        <strain evidence="1">SpSt-1125</strain>
    </source>
</reference>
<name>A0A7J3X4Y7_THEPE</name>
<protein>
    <submittedName>
        <fullName evidence="1">Uncharacterized protein</fullName>
    </submittedName>
</protein>
<accession>A0A7J3X4Y7</accession>
<evidence type="ECO:0000313" key="1">
    <source>
        <dbReference type="EMBL" id="HHP04236.1"/>
    </source>
</evidence>
<comment type="caution">
    <text evidence="1">The sequence shown here is derived from an EMBL/GenBank/DDBJ whole genome shotgun (WGS) entry which is preliminary data.</text>
</comment>
<proteinExistence type="predicted"/>
<dbReference type="AlphaFoldDB" id="A0A7J3X4Y7"/>
<gene>
    <name evidence="1" type="ORF">ENM88_00625</name>
</gene>
<dbReference type="Gene3D" id="2.40.70.10">
    <property type="entry name" value="Acid Proteases"/>
    <property type="match status" value="1"/>
</dbReference>
<organism evidence="1">
    <name type="scientific">Thermofilum pendens</name>
    <dbReference type="NCBI Taxonomy" id="2269"/>
    <lineage>
        <taxon>Archaea</taxon>
        <taxon>Thermoproteota</taxon>
        <taxon>Thermoprotei</taxon>
        <taxon>Thermofilales</taxon>
        <taxon>Thermofilaceae</taxon>
        <taxon>Thermofilum</taxon>
    </lineage>
</organism>
<dbReference type="InterPro" id="IPR021109">
    <property type="entry name" value="Peptidase_aspartic_dom_sf"/>
</dbReference>